<keyword evidence="2" id="KW-1003">Cell membrane</keyword>
<gene>
    <name evidence="15" type="primary">LOC108276956</name>
</gene>
<proteinExistence type="predicted"/>
<keyword evidence="5 11" id="KW-1133">Transmembrane helix</keyword>
<feature type="signal peptide" evidence="12">
    <location>
        <begin position="1"/>
        <end position="23"/>
    </location>
</feature>
<name>A0A979FBD9_ICTPU</name>
<keyword evidence="3 11" id="KW-0812">Transmembrane</keyword>
<dbReference type="PANTHER" id="PTHR25466:SF2">
    <property type="entry name" value="T-LYMPHOCYTE ACTIVATION ANTIGEN CD86"/>
    <property type="match status" value="1"/>
</dbReference>
<feature type="domain" description="Ig-like" evidence="13">
    <location>
        <begin position="130"/>
        <end position="214"/>
    </location>
</feature>
<keyword evidence="6 11" id="KW-0472">Membrane</keyword>
<dbReference type="OrthoDB" id="8893416at2759"/>
<accession>A0A979FBD9</accession>
<reference evidence="14" key="1">
    <citation type="journal article" date="2016" name="Nat. Commun.">
        <title>The channel catfish genome sequence provides insights into the evolution of scale formation in teleosts.</title>
        <authorList>
            <person name="Liu Z."/>
            <person name="Liu S."/>
            <person name="Yao J."/>
            <person name="Bao L."/>
            <person name="Zhang J."/>
            <person name="Li Y."/>
            <person name="Jiang C."/>
            <person name="Sun L."/>
            <person name="Wang R."/>
            <person name="Zhang Y."/>
            <person name="Zhou T."/>
            <person name="Zeng Q."/>
            <person name="Fu Q."/>
            <person name="Gao S."/>
            <person name="Li N."/>
            <person name="Koren S."/>
            <person name="Jiang Y."/>
            <person name="Zimin A."/>
            <person name="Xu P."/>
            <person name="Phillippy A.M."/>
            <person name="Geng X."/>
            <person name="Song L."/>
            <person name="Sun F."/>
            <person name="Li C."/>
            <person name="Wang X."/>
            <person name="Chen A."/>
            <person name="Jin Y."/>
            <person name="Yuan Z."/>
            <person name="Yang Y."/>
            <person name="Tan S."/>
            <person name="Peatman E."/>
            <person name="Lu J."/>
            <person name="Qin Z."/>
            <person name="Dunham R."/>
            <person name="Li Z."/>
            <person name="Sonstegard T."/>
            <person name="Feng J."/>
            <person name="Danzmann R.G."/>
            <person name="Schroeder S."/>
            <person name="Scheffler B."/>
            <person name="Duke M.V."/>
            <person name="Ballard L."/>
            <person name="Kucuktas H."/>
            <person name="Kaltenboeck L."/>
            <person name="Liu H."/>
            <person name="Armbruster J."/>
            <person name="Xie Y."/>
            <person name="Kirby M.L."/>
            <person name="Tian Y."/>
            <person name="Flanagan M.E."/>
            <person name="Mu W."/>
            <person name="Waldbieser G.C."/>
        </authorList>
    </citation>
    <scope>NUCLEOTIDE SEQUENCE [LARGE SCALE GENOMIC DNA]</scope>
    <source>
        <strain evidence="14">SDA103</strain>
    </source>
</reference>
<feature type="domain" description="Ig-like" evidence="13">
    <location>
        <begin position="28"/>
        <end position="121"/>
    </location>
</feature>
<dbReference type="InterPro" id="IPR007110">
    <property type="entry name" value="Ig-like_dom"/>
</dbReference>
<evidence type="ECO:0000256" key="7">
    <source>
        <dbReference type="ARBA" id="ARBA00023157"/>
    </source>
</evidence>
<keyword evidence="10" id="KW-0393">Immunoglobulin domain</keyword>
<keyword evidence="7" id="KW-1015">Disulfide bond</keyword>
<dbReference type="InterPro" id="IPR036179">
    <property type="entry name" value="Ig-like_dom_sf"/>
</dbReference>
<evidence type="ECO:0000256" key="9">
    <source>
        <dbReference type="ARBA" id="ARBA00023180"/>
    </source>
</evidence>
<evidence type="ECO:0000256" key="10">
    <source>
        <dbReference type="ARBA" id="ARBA00023319"/>
    </source>
</evidence>
<evidence type="ECO:0000259" key="13">
    <source>
        <dbReference type="PROSITE" id="PS50835"/>
    </source>
</evidence>
<evidence type="ECO:0000256" key="11">
    <source>
        <dbReference type="SAM" id="Phobius"/>
    </source>
</evidence>
<evidence type="ECO:0000256" key="8">
    <source>
        <dbReference type="ARBA" id="ARBA00023170"/>
    </source>
</evidence>
<dbReference type="Proteomes" id="UP000221080">
    <property type="component" value="Chromosome 16"/>
</dbReference>
<reference evidence="15" key="2">
    <citation type="submission" date="2025-08" db="UniProtKB">
        <authorList>
            <consortium name="RefSeq"/>
        </authorList>
    </citation>
    <scope>IDENTIFICATION</scope>
    <source>
        <tissue evidence="15">Blood</tissue>
    </source>
</reference>
<dbReference type="Pfam" id="PF07686">
    <property type="entry name" value="V-set"/>
    <property type="match status" value="1"/>
</dbReference>
<evidence type="ECO:0000256" key="5">
    <source>
        <dbReference type="ARBA" id="ARBA00022989"/>
    </source>
</evidence>
<evidence type="ECO:0000256" key="4">
    <source>
        <dbReference type="ARBA" id="ARBA00022729"/>
    </source>
</evidence>
<dbReference type="SUPFAM" id="SSF48726">
    <property type="entry name" value="Immunoglobulin"/>
    <property type="match status" value="2"/>
</dbReference>
<dbReference type="GO" id="GO:0009897">
    <property type="term" value="C:external side of plasma membrane"/>
    <property type="evidence" value="ECO:0007669"/>
    <property type="project" value="TreeGrafter"/>
</dbReference>
<sequence length="270" mass="30553">MLSEKLLCFFLALLFCYSTNTSALDITVSSGDTAFLPCPLLFNYTDFMRIGVKWEKDGGSILCTYSIQNNAIHDHNCKPRFKVNTEPLGLNITSVESSDAGLYKCLMIRLIPPTPDERSVTLRLKVNVLPSLTLQLTNSTNFSCVELLCSLQGLRPEQVNFTWTRATQFLHHHPESRSMNSTLMLCKPNWTDRETLTCHASYSHNHIRYSKSITLPCNSDSSSFFNVKFGLKANSSVVRFIVIGTLFASLICTALFFEVYYQCLAARRRQ</sequence>
<keyword evidence="4 12" id="KW-0732">Signal</keyword>
<dbReference type="AlphaFoldDB" id="A0A979FBD9"/>
<feature type="chain" id="PRO_5036756505" evidence="12">
    <location>
        <begin position="24"/>
        <end position="270"/>
    </location>
</feature>
<dbReference type="InterPro" id="IPR051713">
    <property type="entry name" value="T-cell_Activation_Regulation"/>
</dbReference>
<dbReference type="Gene3D" id="2.60.40.10">
    <property type="entry name" value="Immunoglobulins"/>
    <property type="match status" value="2"/>
</dbReference>
<evidence type="ECO:0000313" key="15">
    <source>
        <dbReference type="RefSeq" id="XP_047017040.1"/>
    </source>
</evidence>
<feature type="transmembrane region" description="Helical" evidence="11">
    <location>
        <begin position="237"/>
        <end position="261"/>
    </location>
</feature>
<dbReference type="PROSITE" id="PS50835">
    <property type="entry name" value="IG_LIKE"/>
    <property type="match status" value="2"/>
</dbReference>
<keyword evidence="8" id="KW-0675">Receptor</keyword>
<evidence type="ECO:0000256" key="3">
    <source>
        <dbReference type="ARBA" id="ARBA00022692"/>
    </source>
</evidence>
<dbReference type="CDD" id="cd00098">
    <property type="entry name" value="IgC1"/>
    <property type="match status" value="1"/>
</dbReference>
<dbReference type="InterPro" id="IPR013783">
    <property type="entry name" value="Ig-like_fold"/>
</dbReference>
<evidence type="ECO:0000256" key="1">
    <source>
        <dbReference type="ARBA" id="ARBA00004251"/>
    </source>
</evidence>
<protein>
    <submittedName>
        <fullName evidence="15">Uncharacterized protein LOC108276956 isoform X4</fullName>
    </submittedName>
</protein>
<dbReference type="GO" id="GO:0006955">
    <property type="term" value="P:immune response"/>
    <property type="evidence" value="ECO:0007669"/>
    <property type="project" value="TreeGrafter"/>
</dbReference>
<dbReference type="InterPro" id="IPR013106">
    <property type="entry name" value="Ig_V-set"/>
</dbReference>
<dbReference type="SMART" id="SM00409">
    <property type="entry name" value="IG"/>
    <property type="match status" value="1"/>
</dbReference>
<evidence type="ECO:0000256" key="2">
    <source>
        <dbReference type="ARBA" id="ARBA00022475"/>
    </source>
</evidence>
<dbReference type="GO" id="GO:0071222">
    <property type="term" value="P:cellular response to lipopolysaccharide"/>
    <property type="evidence" value="ECO:0007669"/>
    <property type="project" value="TreeGrafter"/>
</dbReference>
<dbReference type="GO" id="GO:0007166">
    <property type="term" value="P:cell surface receptor signaling pathway"/>
    <property type="evidence" value="ECO:0007669"/>
    <property type="project" value="TreeGrafter"/>
</dbReference>
<dbReference type="PANTHER" id="PTHR25466">
    <property type="entry name" value="T-LYMPHOCYTE ACTIVATION ANTIGEN"/>
    <property type="match status" value="1"/>
</dbReference>
<dbReference type="GeneID" id="108276956"/>
<dbReference type="GO" id="GO:0031295">
    <property type="term" value="P:T cell costimulation"/>
    <property type="evidence" value="ECO:0007669"/>
    <property type="project" value="TreeGrafter"/>
</dbReference>
<dbReference type="RefSeq" id="XP_047017040.1">
    <property type="nucleotide sequence ID" value="XM_047161084.2"/>
</dbReference>
<evidence type="ECO:0000256" key="6">
    <source>
        <dbReference type="ARBA" id="ARBA00023136"/>
    </source>
</evidence>
<evidence type="ECO:0000313" key="14">
    <source>
        <dbReference type="Proteomes" id="UP000221080"/>
    </source>
</evidence>
<keyword evidence="14" id="KW-1185">Reference proteome</keyword>
<comment type="subcellular location">
    <subcellularLocation>
        <location evidence="1">Cell membrane</location>
        <topology evidence="1">Single-pass type I membrane protein</topology>
    </subcellularLocation>
</comment>
<dbReference type="InterPro" id="IPR003599">
    <property type="entry name" value="Ig_sub"/>
</dbReference>
<dbReference type="GO" id="GO:0042102">
    <property type="term" value="P:positive regulation of T cell proliferation"/>
    <property type="evidence" value="ECO:0007669"/>
    <property type="project" value="TreeGrafter"/>
</dbReference>
<evidence type="ECO:0000256" key="12">
    <source>
        <dbReference type="SAM" id="SignalP"/>
    </source>
</evidence>
<keyword evidence="9" id="KW-0325">Glycoprotein</keyword>
<organism evidence="14 15">
    <name type="scientific">Ictalurus punctatus</name>
    <name type="common">Channel catfish</name>
    <name type="synonym">Silurus punctatus</name>
    <dbReference type="NCBI Taxonomy" id="7998"/>
    <lineage>
        <taxon>Eukaryota</taxon>
        <taxon>Metazoa</taxon>
        <taxon>Chordata</taxon>
        <taxon>Craniata</taxon>
        <taxon>Vertebrata</taxon>
        <taxon>Euteleostomi</taxon>
        <taxon>Actinopterygii</taxon>
        <taxon>Neopterygii</taxon>
        <taxon>Teleostei</taxon>
        <taxon>Ostariophysi</taxon>
        <taxon>Siluriformes</taxon>
        <taxon>Ictaluridae</taxon>
        <taxon>Ictalurus</taxon>
    </lineage>
</organism>
<dbReference type="GO" id="GO:0042130">
    <property type="term" value="P:negative regulation of T cell proliferation"/>
    <property type="evidence" value="ECO:0007669"/>
    <property type="project" value="TreeGrafter"/>
</dbReference>